<dbReference type="Proteomes" id="UP001218218">
    <property type="component" value="Unassembled WGS sequence"/>
</dbReference>
<evidence type="ECO:0000313" key="2">
    <source>
        <dbReference type="EMBL" id="KAJ7309202.1"/>
    </source>
</evidence>
<dbReference type="Pfam" id="PF13374">
    <property type="entry name" value="TPR_10"/>
    <property type="match status" value="2"/>
</dbReference>
<comment type="caution">
    <text evidence="2">The sequence shown here is derived from an EMBL/GenBank/DDBJ whole genome shotgun (WGS) entry which is preliminary data.</text>
</comment>
<dbReference type="EMBL" id="JARIHO010000083">
    <property type="protein sequence ID" value="KAJ7309202.1"/>
    <property type="molecule type" value="Genomic_DNA"/>
</dbReference>
<evidence type="ECO:0000256" key="1">
    <source>
        <dbReference type="SAM" id="MobiDB-lite"/>
    </source>
</evidence>
<feature type="compositionally biased region" description="Acidic residues" evidence="1">
    <location>
        <begin position="187"/>
        <end position="197"/>
    </location>
</feature>
<dbReference type="InterPro" id="IPR011990">
    <property type="entry name" value="TPR-like_helical_dom_sf"/>
</dbReference>
<sequence>MDMVRLVSESIAKEQSEPTVFNVGCANCILCNRKCDHSGNKLITDLAEVDNVIFFDVGLDDVDDNNGEPPLWLCDEQVWVGIKGMLQLDRCDKEDTQLWWETMVLWVWFGEEWQLSREVIERTGPQSQQSTNIIYNCTKTNWSTSPDFGPEKKALLPPWGLSQHLLLQCHTEAHVAARGEDWHYGVDNDEDDEEDEYDKGSGSEEEDFKTLDLGRYQEAEPLDITVLDKQKQLFGADHPDTFFAMANLAVTYRKLGRYQEAEPLEVTVLDKRKQLFGMDHPNTFFAMANLAVTYRKLGRYQEAEPLEVTVLDKRKQLFGMDHPNTLLAMGNLAVTYRELGRYQEAELLEVTVLDKRKQLFGMDHPNTLTAMANLAATYRELGRYQEAEPLQITVLEKRKPLFGADHPDTLHAMANLAATYYRLGRYQEAEPLEKLSLLRSLSWRNKKCSLVLAIPTH</sequence>
<reference evidence="2" key="1">
    <citation type="submission" date="2023-03" db="EMBL/GenBank/DDBJ databases">
        <title>Massive genome expansion in bonnet fungi (Mycena s.s.) driven by repeated elements and novel gene families across ecological guilds.</title>
        <authorList>
            <consortium name="Lawrence Berkeley National Laboratory"/>
            <person name="Harder C.B."/>
            <person name="Miyauchi S."/>
            <person name="Viragh M."/>
            <person name="Kuo A."/>
            <person name="Thoen E."/>
            <person name="Andreopoulos B."/>
            <person name="Lu D."/>
            <person name="Skrede I."/>
            <person name="Drula E."/>
            <person name="Henrissat B."/>
            <person name="Morin E."/>
            <person name="Kohler A."/>
            <person name="Barry K."/>
            <person name="LaButti K."/>
            <person name="Morin E."/>
            <person name="Salamov A."/>
            <person name="Lipzen A."/>
            <person name="Mereny Z."/>
            <person name="Hegedus B."/>
            <person name="Baldrian P."/>
            <person name="Stursova M."/>
            <person name="Weitz H."/>
            <person name="Taylor A."/>
            <person name="Grigoriev I.V."/>
            <person name="Nagy L.G."/>
            <person name="Martin F."/>
            <person name="Kauserud H."/>
        </authorList>
    </citation>
    <scope>NUCLEOTIDE SEQUENCE</scope>
    <source>
        <strain evidence="2">CBHHK002</strain>
    </source>
</reference>
<evidence type="ECO:0008006" key="4">
    <source>
        <dbReference type="Google" id="ProtNLM"/>
    </source>
</evidence>
<dbReference type="AlphaFoldDB" id="A0AAD7EBF3"/>
<protein>
    <recommendedName>
        <fullName evidence="4">Kinesin light chain</fullName>
    </recommendedName>
</protein>
<keyword evidence="3" id="KW-1185">Reference proteome</keyword>
<accession>A0AAD7EBF3</accession>
<feature type="region of interest" description="Disordered" evidence="1">
    <location>
        <begin position="181"/>
        <end position="207"/>
    </location>
</feature>
<organism evidence="2 3">
    <name type="scientific">Mycena albidolilacea</name>
    <dbReference type="NCBI Taxonomy" id="1033008"/>
    <lineage>
        <taxon>Eukaryota</taxon>
        <taxon>Fungi</taxon>
        <taxon>Dikarya</taxon>
        <taxon>Basidiomycota</taxon>
        <taxon>Agaricomycotina</taxon>
        <taxon>Agaricomycetes</taxon>
        <taxon>Agaricomycetidae</taxon>
        <taxon>Agaricales</taxon>
        <taxon>Marasmiineae</taxon>
        <taxon>Mycenaceae</taxon>
        <taxon>Mycena</taxon>
    </lineage>
</organism>
<proteinExistence type="predicted"/>
<dbReference type="PANTHER" id="PTHR46082:SF11">
    <property type="entry name" value="AAA+ ATPASE DOMAIN-CONTAINING PROTEIN-RELATED"/>
    <property type="match status" value="1"/>
</dbReference>
<dbReference type="Gene3D" id="1.25.40.10">
    <property type="entry name" value="Tetratricopeptide repeat domain"/>
    <property type="match status" value="2"/>
</dbReference>
<dbReference type="PRINTS" id="PR00381">
    <property type="entry name" value="KINESINLIGHT"/>
</dbReference>
<dbReference type="PANTHER" id="PTHR46082">
    <property type="entry name" value="ATP/GTP-BINDING PROTEIN-RELATED"/>
    <property type="match status" value="1"/>
</dbReference>
<dbReference type="Pfam" id="PF13424">
    <property type="entry name" value="TPR_12"/>
    <property type="match status" value="2"/>
</dbReference>
<dbReference type="SUPFAM" id="SSF48452">
    <property type="entry name" value="TPR-like"/>
    <property type="match status" value="2"/>
</dbReference>
<name>A0AAD7EBF3_9AGAR</name>
<gene>
    <name evidence="2" type="ORF">DFH08DRAFT_1050302</name>
</gene>
<evidence type="ECO:0000313" key="3">
    <source>
        <dbReference type="Proteomes" id="UP001218218"/>
    </source>
</evidence>
<feature type="compositionally biased region" description="Basic and acidic residues" evidence="1">
    <location>
        <begin position="198"/>
        <end position="207"/>
    </location>
</feature>
<dbReference type="InterPro" id="IPR053137">
    <property type="entry name" value="NLR-like"/>
</dbReference>